<evidence type="ECO:0000313" key="16">
    <source>
        <dbReference type="Proteomes" id="UP001149079"/>
    </source>
</evidence>
<dbReference type="SUPFAM" id="SSF52540">
    <property type="entry name" value="P-loop containing nucleoside triphosphate hydrolases"/>
    <property type="match status" value="1"/>
</dbReference>
<comment type="caution">
    <text evidence="15">The sequence shown here is derived from an EMBL/GenBank/DDBJ whole genome shotgun (WGS) entry which is preliminary data.</text>
</comment>
<keyword evidence="4 12" id="KW-0547">Nucleotide-binding</keyword>
<keyword evidence="8" id="KW-1133">Transmembrane helix</keyword>
<dbReference type="SMART" id="SM01024">
    <property type="entry name" value="BCS1_N"/>
    <property type="match status" value="1"/>
</dbReference>
<dbReference type="InterPro" id="IPR027417">
    <property type="entry name" value="P-loop_NTPase"/>
</dbReference>
<sequence>MEPNGVPVAAPSAGELILQQRSDALQSAQRGDGSLLSQLTSNPLFTAGFGLAGLGAGLTFAQKGIRHGAALLRRRMLVDVEISIKDDSYPWFLHWMTLYQQSQLNAGRAAANTSGYMDRFLQKLTPGMRHLSIQTQKVEHSNGAIHTHFSLVPGPGKHVLRYKNAFVFVNRMRESKSRDIQTGKPWETITLTTLYSQRHIFEDLFTEAHAYAAKGHEGKTTIYNSWGTEWRPFGNPRRKRPLDSVVLHEGVKERVVADVEDFISSSSWYHDRGIPYRRGYLLYGPPGTGKSSFIQALAGELDYDIAILNLSERGLTDDRLNHLLTIVPNRTLVLLEDVDAAFSNRREQSDADGYRGANVTFSGLLNALDGVASAEERIIFLTTNHVERLDEALVRPGRVDMTVRLGELTRYQVSCLWDRFYEEIDTNGAYRKLFLDRLQELGLIEDESGHKADRSRQTSAAALQGLFLYNKGNMEGAIAMSEGLLHTVHTEALGQDQRKNE</sequence>
<dbReference type="GeneID" id="81404758"/>
<evidence type="ECO:0000256" key="3">
    <source>
        <dbReference type="ARBA" id="ARBA00022692"/>
    </source>
</evidence>
<evidence type="ECO:0000256" key="8">
    <source>
        <dbReference type="ARBA" id="ARBA00022989"/>
    </source>
</evidence>
<comment type="catalytic activity">
    <reaction evidence="11">
        <text>ATP + H2O = ADP + phosphate + H(+)</text>
        <dbReference type="Rhea" id="RHEA:13065"/>
        <dbReference type="ChEBI" id="CHEBI:15377"/>
        <dbReference type="ChEBI" id="CHEBI:15378"/>
        <dbReference type="ChEBI" id="CHEBI:30616"/>
        <dbReference type="ChEBI" id="CHEBI:43474"/>
        <dbReference type="ChEBI" id="CHEBI:456216"/>
    </reaction>
    <physiologicalReaction direction="left-to-right" evidence="11">
        <dbReference type="Rhea" id="RHEA:13066"/>
    </physiologicalReaction>
</comment>
<dbReference type="OrthoDB" id="10251412at2759"/>
<organism evidence="15 16">
    <name type="scientific">Penicillium bovifimosum</name>
    <dbReference type="NCBI Taxonomy" id="126998"/>
    <lineage>
        <taxon>Eukaryota</taxon>
        <taxon>Fungi</taxon>
        <taxon>Dikarya</taxon>
        <taxon>Ascomycota</taxon>
        <taxon>Pezizomycotina</taxon>
        <taxon>Eurotiomycetes</taxon>
        <taxon>Eurotiomycetidae</taxon>
        <taxon>Eurotiales</taxon>
        <taxon>Aspergillaceae</taxon>
        <taxon>Penicillium</taxon>
    </lineage>
</organism>
<dbReference type="InterPro" id="IPR003960">
    <property type="entry name" value="ATPase_AAA_CS"/>
</dbReference>
<dbReference type="InterPro" id="IPR014851">
    <property type="entry name" value="BCS1_N"/>
</dbReference>
<accession>A0A9W9H0W4</accession>
<dbReference type="Pfam" id="PF00004">
    <property type="entry name" value="AAA"/>
    <property type="match status" value="1"/>
</dbReference>
<dbReference type="PROSITE" id="PS00674">
    <property type="entry name" value="AAA"/>
    <property type="match status" value="1"/>
</dbReference>
<evidence type="ECO:0000256" key="5">
    <source>
        <dbReference type="ARBA" id="ARBA00022792"/>
    </source>
</evidence>
<dbReference type="RefSeq" id="XP_056522538.1">
    <property type="nucleotide sequence ID" value="XM_056665588.1"/>
</dbReference>
<protein>
    <submittedName>
        <fullName evidence="15">ATPase AAA-type core</fullName>
    </submittedName>
</protein>
<dbReference type="SMART" id="SM00382">
    <property type="entry name" value="AAA"/>
    <property type="match status" value="1"/>
</dbReference>
<gene>
    <name evidence="15" type="ORF">N7515_004844</name>
</gene>
<dbReference type="Pfam" id="PF25426">
    <property type="entry name" value="AAA_lid_BCS1"/>
    <property type="match status" value="1"/>
</dbReference>
<dbReference type="Pfam" id="PF08740">
    <property type="entry name" value="BCS1_N"/>
    <property type="match status" value="1"/>
</dbReference>
<reference evidence="15" key="1">
    <citation type="submission" date="2022-11" db="EMBL/GenBank/DDBJ databases">
        <authorList>
            <person name="Petersen C."/>
        </authorList>
    </citation>
    <scope>NUCLEOTIDE SEQUENCE</scope>
    <source>
        <strain evidence="15">IBT 22155</strain>
    </source>
</reference>
<comment type="similarity">
    <text evidence="2">Belongs to the AAA ATPase family. BCS1 subfamily.</text>
</comment>
<comment type="subcellular location">
    <subcellularLocation>
        <location evidence="1">Mitochondrion inner membrane</location>
        <topology evidence="1">Single-pass membrane protein</topology>
    </subcellularLocation>
</comment>
<dbReference type="InterPro" id="IPR003959">
    <property type="entry name" value="ATPase_AAA_core"/>
</dbReference>
<dbReference type="CDD" id="cd19510">
    <property type="entry name" value="RecA-like_BCS1"/>
    <property type="match status" value="1"/>
</dbReference>
<reference evidence="15" key="2">
    <citation type="journal article" date="2023" name="IMA Fungus">
        <title>Comparative genomic study of the Penicillium genus elucidates a diverse pangenome and 15 lateral gene transfer events.</title>
        <authorList>
            <person name="Petersen C."/>
            <person name="Sorensen T."/>
            <person name="Nielsen M.R."/>
            <person name="Sondergaard T.E."/>
            <person name="Sorensen J.L."/>
            <person name="Fitzpatrick D.A."/>
            <person name="Frisvad J.C."/>
            <person name="Nielsen K.L."/>
        </authorList>
    </citation>
    <scope>NUCLEOTIDE SEQUENCE</scope>
    <source>
        <strain evidence="15">IBT 22155</strain>
    </source>
</reference>
<evidence type="ECO:0000259" key="14">
    <source>
        <dbReference type="SMART" id="SM01024"/>
    </source>
</evidence>
<feature type="domain" description="AAA+ ATPase" evidence="13">
    <location>
        <begin position="276"/>
        <end position="409"/>
    </location>
</feature>
<evidence type="ECO:0000256" key="10">
    <source>
        <dbReference type="ARBA" id="ARBA00023136"/>
    </source>
</evidence>
<keyword evidence="6" id="KW-0378">Hydrolase</keyword>
<evidence type="ECO:0000256" key="4">
    <source>
        <dbReference type="ARBA" id="ARBA00022741"/>
    </source>
</evidence>
<dbReference type="AlphaFoldDB" id="A0A9W9H0W4"/>
<dbReference type="EMBL" id="JAPQKL010000004">
    <property type="protein sequence ID" value="KAJ5135566.1"/>
    <property type="molecule type" value="Genomic_DNA"/>
</dbReference>
<dbReference type="GO" id="GO:0034551">
    <property type="term" value="P:mitochondrial respiratory chain complex III assembly"/>
    <property type="evidence" value="ECO:0007669"/>
    <property type="project" value="UniProtKB-ARBA"/>
</dbReference>
<evidence type="ECO:0000313" key="15">
    <source>
        <dbReference type="EMBL" id="KAJ5135566.1"/>
    </source>
</evidence>
<name>A0A9W9H0W4_9EURO</name>
<dbReference type="Proteomes" id="UP001149079">
    <property type="component" value="Unassembled WGS sequence"/>
</dbReference>
<evidence type="ECO:0000259" key="13">
    <source>
        <dbReference type="SMART" id="SM00382"/>
    </source>
</evidence>
<dbReference type="GO" id="GO:0016887">
    <property type="term" value="F:ATP hydrolysis activity"/>
    <property type="evidence" value="ECO:0007669"/>
    <property type="project" value="InterPro"/>
</dbReference>
<evidence type="ECO:0000256" key="2">
    <source>
        <dbReference type="ARBA" id="ARBA00007448"/>
    </source>
</evidence>
<dbReference type="PANTHER" id="PTHR23070">
    <property type="entry name" value="BCS1 AAA-TYPE ATPASE"/>
    <property type="match status" value="1"/>
</dbReference>
<dbReference type="GO" id="GO:0005524">
    <property type="term" value="F:ATP binding"/>
    <property type="evidence" value="ECO:0007669"/>
    <property type="project" value="UniProtKB-KW"/>
</dbReference>
<dbReference type="FunFam" id="3.40.50.300:FF:000768">
    <property type="entry name" value="Probable mitochondrial chaperone bcs1"/>
    <property type="match status" value="1"/>
</dbReference>
<evidence type="ECO:0000256" key="12">
    <source>
        <dbReference type="RuleBase" id="RU003651"/>
    </source>
</evidence>
<evidence type="ECO:0000256" key="11">
    <source>
        <dbReference type="ARBA" id="ARBA00048778"/>
    </source>
</evidence>
<feature type="domain" description="BCS1 N-terminal" evidence="14">
    <location>
        <begin position="52"/>
        <end position="245"/>
    </location>
</feature>
<dbReference type="Gene3D" id="3.40.50.300">
    <property type="entry name" value="P-loop containing nucleotide triphosphate hydrolases"/>
    <property type="match status" value="1"/>
</dbReference>
<keyword evidence="5" id="KW-0999">Mitochondrion inner membrane</keyword>
<dbReference type="InterPro" id="IPR003593">
    <property type="entry name" value="AAA+_ATPase"/>
</dbReference>
<keyword evidence="16" id="KW-1185">Reference proteome</keyword>
<evidence type="ECO:0000256" key="7">
    <source>
        <dbReference type="ARBA" id="ARBA00022840"/>
    </source>
</evidence>
<proteinExistence type="inferred from homology"/>
<evidence type="ECO:0000256" key="6">
    <source>
        <dbReference type="ARBA" id="ARBA00022801"/>
    </source>
</evidence>
<evidence type="ECO:0000256" key="9">
    <source>
        <dbReference type="ARBA" id="ARBA00023128"/>
    </source>
</evidence>
<keyword evidence="7 12" id="KW-0067">ATP-binding</keyword>
<dbReference type="GO" id="GO:0005743">
    <property type="term" value="C:mitochondrial inner membrane"/>
    <property type="evidence" value="ECO:0007669"/>
    <property type="project" value="UniProtKB-SubCell"/>
</dbReference>
<dbReference type="InterPro" id="IPR057495">
    <property type="entry name" value="AAA_lid_BCS1"/>
</dbReference>
<evidence type="ECO:0000256" key="1">
    <source>
        <dbReference type="ARBA" id="ARBA00004434"/>
    </source>
</evidence>
<dbReference type="InterPro" id="IPR050747">
    <property type="entry name" value="Mitochondrial_chaperone_BCS1"/>
</dbReference>
<keyword evidence="9" id="KW-0496">Mitochondrion</keyword>
<keyword evidence="10" id="KW-0472">Membrane</keyword>
<keyword evidence="3" id="KW-0812">Transmembrane</keyword>